<feature type="transmembrane region" description="Helical" evidence="1">
    <location>
        <begin position="20"/>
        <end position="48"/>
    </location>
</feature>
<protein>
    <submittedName>
        <fullName evidence="3">Integral membrane protein</fullName>
    </submittedName>
</protein>
<reference evidence="3 4" key="1">
    <citation type="submission" date="2014-10" db="EMBL/GenBank/DDBJ databases">
        <title>Genome sequence of Ponticoccus sp. strain UMTAT08 isolated from clonal culture of toxic dinoflagellate Alexandrium tamiyavanichii.</title>
        <authorList>
            <person name="Gan H.Y."/>
            <person name="Muhd D.-D."/>
            <person name="Mohd Noor M.E."/>
            <person name="Yeong Y.S."/>
            <person name="Usup G."/>
        </authorList>
    </citation>
    <scope>NUCLEOTIDE SEQUENCE [LARGE SCALE GENOMIC DNA]</scope>
    <source>
        <strain evidence="3 4">UMTAT08</strain>
    </source>
</reference>
<feature type="transmembrane region" description="Helical" evidence="1">
    <location>
        <begin position="109"/>
        <end position="132"/>
    </location>
</feature>
<sequence length="512" mass="53415">MLLESFFTVLADFATSPAMLGLVGLGAILGLVLGAIPGISSTMALAILMPVTFTMEPGVAILFLISVFMSSVYGGSISAILMKLPGTPASIFTQIDGYPMAQSGRAGHALNYALVASTVGGMVGLALLVVLAPVLADFATNFRSPEFAAVALFGIVMLSFASNGSTLVASVVGFVGVLLGMVGFDALTDAQRMTMNQPMLQSGLNLIPVIIGLFGLGELLQNLVRFGDSPTTRPAIGKVMLPLSELTRRWKVMLRGSVIGTFIGAIPAAGSAVAVSIAYAQERRLSKEPEKFGSGHPDGLVAPEAANSASVGGSLIPLIALGVPGDTITAVLMGALMVHGLTPGPLLFANDPTFVSWIYVSVLLALVATLVLGLGMIRAAVLVTRIPPQLMYVFIAVFCVIGAFAIRNDMNDVYVMIAFGVVGFVFSRIGLPVTPLAFGLILGPILEENLRRSLMISQGSWKIFIDRPISATLLAICVLLVALPLITALLHRLYGPLACKRGGKVPSNYPGE</sequence>
<dbReference type="STRING" id="561184.SAMN05216376_107297"/>
<organism evidence="3 4">
    <name type="scientific">Mameliella alba</name>
    <dbReference type="NCBI Taxonomy" id="561184"/>
    <lineage>
        <taxon>Bacteria</taxon>
        <taxon>Pseudomonadati</taxon>
        <taxon>Pseudomonadota</taxon>
        <taxon>Alphaproteobacteria</taxon>
        <taxon>Rhodobacterales</taxon>
        <taxon>Roseobacteraceae</taxon>
        <taxon>Mameliella</taxon>
    </lineage>
</organism>
<keyword evidence="4" id="KW-1185">Reference proteome</keyword>
<proteinExistence type="predicted"/>
<comment type="caution">
    <text evidence="3">The sequence shown here is derived from an EMBL/GenBank/DDBJ whole genome shotgun (WGS) entry which is preliminary data.</text>
</comment>
<keyword evidence="1" id="KW-1133">Transmembrane helix</keyword>
<dbReference type="PRINTS" id="PR00173">
    <property type="entry name" value="EDTRNSPORT"/>
</dbReference>
<feature type="transmembrane region" description="Helical" evidence="1">
    <location>
        <begin position="258"/>
        <end position="280"/>
    </location>
</feature>
<dbReference type="AlphaFoldDB" id="A0A0B3RUF9"/>
<dbReference type="InterPro" id="IPR002823">
    <property type="entry name" value="DUF112_TM"/>
</dbReference>
<dbReference type="RefSeq" id="WP_052244239.1">
    <property type="nucleotide sequence ID" value="NZ_JSUQ01000002.1"/>
</dbReference>
<dbReference type="Proteomes" id="UP000030960">
    <property type="component" value="Unassembled WGS sequence"/>
</dbReference>
<feature type="transmembrane region" description="Helical" evidence="1">
    <location>
        <begin position="357"/>
        <end position="377"/>
    </location>
</feature>
<name>A0A0B3RUF9_9RHOB</name>
<feature type="transmembrane region" description="Helical" evidence="1">
    <location>
        <begin position="467"/>
        <end position="490"/>
    </location>
</feature>
<accession>A0A0B3RUF9</accession>
<keyword evidence="1" id="KW-0812">Transmembrane</keyword>
<dbReference type="Pfam" id="PF01970">
    <property type="entry name" value="TctA"/>
    <property type="match status" value="1"/>
</dbReference>
<feature type="transmembrane region" description="Helical" evidence="1">
    <location>
        <begin position="199"/>
        <end position="217"/>
    </location>
</feature>
<dbReference type="EMBL" id="JSUQ01000002">
    <property type="protein sequence ID" value="KHQ54615.1"/>
    <property type="molecule type" value="Genomic_DNA"/>
</dbReference>
<feature type="transmembrane region" description="Helical" evidence="1">
    <location>
        <begin position="389"/>
        <end position="407"/>
    </location>
</feature>
<feature type="domain" description="DUF112" evidence="2">
    <location>
        <begin position="21"/>
        <end position="436"/>
    </location>
</feature>
<feature type="transmembrane region" description="Helical" evidence="1">
    <location>
        <begin position="144"/>
        <end position="161"/>
    </location>
</feature>
<feature type="transmembrane region" description="Helical" evidence="1">
    <location>
        <begin position="60"/>
        <end position="82"/>
    </location>
</feature>
<gene>
    <name evidence="3" type="ORF">OA50_00449</name>
</gene>
<feature type="transmembrane region" description="Helical" evidence="1">
    <location>
        <begin position="413"/>
        <end position="446"/>
    </location>
</feature>
<feature type="transmembrane region" description="Helical" evidence="1">
    <location>
        <begin position="315"/>
        <end position="337"/>
    </location>
</feature>
<dbReference type="OrthoDB" id="9791872at2"/>
<keyword evidence="1" id="KW-0472">Membrane</keyword>
<dbReference type="PATRIC" id="fig|1515334.3.peg.453"/>
<evidence type="ECO:0000313" key="3">
    <source>
        <dbReference type="EMBL" id="KHQ54615.1"/>
    </source>
</evidence>
<evidence type="ECO:0000313" key="4">
    <source>
        <dbReference type="Proteomes" id="UP000030960"/>
    </source>
</evidence>
<evidence type="ECO:0000259" key="2">
    <source>
        <dbReference type="Pfam" id="PF01970"/>
    </source>
</evidence>
<evidence type="ECO:0000256" key="1">
    <source>
        <dbReference type="SAM" id="Phobius"/>
    </source>
</evidence>
<dbReference type="PANTHER" id="PTHR35342">
    <property type="entry name" value="TRICARBOXYLIC TRANSPORT PROTEIN"/>
    <property type="match status" value="1"/>
</dbReference>
<dbReference type="PANTHER" id="PTHR35342:SF5">
    <property type="entry name" value="TRICARBOXYLIC TRANSPORT PROTEIN"/>
    <property type="match status" value="1"/>
</dbReference>